<proteinExistence type="predicted"/>
<keyword evidence="2" id="KW-1185">Reference proteome</keyword>
<evidence type="ECO:0000313" key="1">
    <source>
        <dbReference type="EMBL" id="TCQ02054.1"/>
    </source>
</evidence>
<gene>
    <name evidence="1" type="ORF">EDD79_101927</name>
</gene>
<comment type="caution">
    <text evidence="1">The sequence shown here is derived from an EMBL/GenBank/DDBJ whole genome shotgun (WGS) entry which is preliminary data.</text>
</comment>
<dbReference type="InterPro" id="IPR020256">
    <property type="entry name" value="Spore_coat_CotJA"/>
</dbReference>
<dbReference type="Proteomes" id="UP000295504">
    <property type="component" value="Unassembled WGS sequence"/>
</dbReference>
<sequence>MNYECRPIHPPIMHYQIYPIPFMPVDPLLAHAYVPYQTYMMAYPLPEALDKGTLFPELYFPYVPEDKKWGGC</sequence>
<accession>A0A4V2T3N1</accession>
<evidence type="ECO:0000313" key="2">
    <source>
        <dbReference type="Proteomes" id="UP000295504"/>
    </source>
</evidence>
<dbReference type="RefSeq" id="WP_207667885.1">
    <property type="nucleotide sequence ID" value="NZ_CP058648.1"/>
</dbReference>
<organism evidence="1 2">
    <name type="scientific">Serpentinicella alkaliphila</name>
    <dbReference type="NCBI Taxonomy" id="1734049"/>
    <lineage>
        <taxon>Bacteria</taxon>
        <taxon>Bacillati</taxon>
        <taxon>Bacillota</taxon>
        <taxon>Clostridia</taxon>
        <taxon>Peptostreptococcales</taxon>
        <taxon>Natronincolaceae</taxon>
        <taxon>Serpentinicella</taxon>
    </lineage>
</organism>
<dbReference type="EMBL" id="SLYC01000019">
    <property type="protein sequence ID" value="TCQ02054.1"/>
    <property type="molecule type" value="Genomic_DNA"/>
</dbReference>
<reference evidence="1 2" key="1">
    <citation type="submission" date="2019-03" db="EMBL/GenBank/DDBJ databases">
        <title>Genomic Encyclopedia of Type Strains, Phase IV (KMG-IV): sequencing the most valuable type-strain genomes for metagenomic binning, comparative biology and taxonomic classification.</title>
        <authorList>
            <person name="Goeker M."/>
        </authorList>
    </citation>
    <scope>NUCLEOTIDE SEQUENCE [LARGE SCALE GENOMIC DNA]</scope>
    <source>
        <strain evidence="1 2">DSM 100013</strain>
    </source>
</reference>
<dbReference type="AlphaFoldDB" id="A0A4V2T3N1"/>
<name>A0A4V2T3N1_9FIRM</name>
<protein>
    <submittedName>
        <fullName evidence="1">Spore coat associated protein JA (CotJA)</fullName>
    </submittedName>
</protein>
<dbReference type="Pfam" id="PF11007">
    <property type="entry name" value="CotJA"/>
    <property type="match status" value="1"/>
</dbReference>